<protein>
    <submittedName>
        <fullName evidence="1">Uncharacterized protein</fullName>
    </submittedName>
</protein>
<gene>
    <name evidence="1" type="ORF">S01H1_38867</name>
</gene>
<evidence type="ECO:0000313" key="1">
    <source>
        <dbReference type="EMBL" id="GAG08491.1"/>
    </source>
</evidence>
<reference evidence="1" key="1">
    <citation type="journal article" date="2014" name="Front. Microbiol.">
        <title>High frequency of phylogenetically diverse reductive dehalogenase-homologous genes in deep subseafloor sedimentary metagenomes.</title>
        <authorList>
            <person name="Kawai M."/>
            <person name="Futagami T."/>
            <person name="Toyoda A."/>
            <person name="Takaki Y."/>
            <person name="Nishi S."/>
            <person name="Hori S."/>
            <person name="Arai W."/>
            <person name="Tsubouchi T."/>
            <person name="Morono Y."/>
            <person name="Uchiyama I."/>
            <person name="Ito T."/>
            <person name="Fujiyama A."/>
            <person name="Inagaki F."/>
            <person name="Takami H."/>
        </authorList>
    </citation>
    <scope>NUCLEOTIDE SEQUENCE</scope>
    <source>
        <strain evidence="1">Expedition CK06-06</strain>
    </source>
</reference>
<dbReference type="EMBL" id="BARS01024490">
    <property type="protein sequence ID" value="GAG08491.1"/>
    <property type="molecule type" value="Genomic_DNA"/>
</dbReference>
<comment type="caution">
    <text evidence="1">The sequence shown here is derived from an EMBL/GenBank/DDBJ whole genome shotgun (WGS) entry which is preliminary data.</text>
</comment>
<proteinExistence type="predicted"/>
<organism evidence="1">
    <name type="scientific">marine sediment metagenome</name>
    <dbReference type="NCBI Taxonomy" id="412755"/>
    <lineage>
        <taxon>unclassified sequences</taxon>
        <taxon>metagenomes</taxon>
        <taxon>ecological metagenomes</taxon>
    </lineage>
</organism>
<name>X0W772_9ZZZZ</name>
<dbReference type="AlphaFoldDB" id="X0W772"/>
<sequence length="56" mass="5883">EDANPIVAAALDVRNCALYGLGNFIQKDGKTPNPADRDIAVVGAIPKAVFSRFGKP</sequence>
<feature type="non-terminal residue" evidence="1">
    <location>
        <position position="1"/>
    </location>
</feature>
<accession>X0W772</accession>